<dbReference type="PANTHER" id="PTHR43716">
    <property type="entry name" value="D-2-HYDROXYGLUTARATE DEHYDROGENASE, MITOCHONDRIAL"/>
    <property type="match status" value="1"/>
</dbReference>
<dbReference type="GO" id="GO:0022904">
    <property type="term" value="P:respiratory electron transport chain"/>
    <property type="evidence" value="ECO:0007669"/>
    <property type="project" value="TreeGrafter"/>
</dbReference>
<dbReference type="PANTHER" id="PTHR43716:SF1">
    <property type="entry name" value="D-2-HYDROXYGLUTARATE DEHYDROGENASE, MITOCHONDRIAL"/>
    <property type="match status" value="1"/>
</dbReference>
<keyword evidence="5" id="KW-0560">Oxidoreductase</keyword>
<dbReference type="InterPro" id="IPR051264">
    <property type="entry name" value="FAD-oxidored/transferase_4"/>
</dbReference>
<dbReference type="Gene3D" id="3.30.70.2190">
    <property type="match status" value="1"/>
</dbReference>
<organism evidence="7 8">
    <name type="scientific">Ramlibacter lithotrophicus</name>
    <dbReference type="NCBI Taxonomy" id="2606681"/>
    <lineage>
        <taxon>Bacteria</taxon>
        <taxon>Pseudomonadati</taxon>
        <taxon>Pseudomonadota</taxon>
        <taxon>Betaproteobacteria</taxon>
        <taxon>Burkholderiales</taxon>
        <taxon>Comamonadaceae</taxon>
        <taxon>Ramlibacter</taxon>
    </lineage>
</organism>
<dbReference type="InterPro" id="IPR016171">
    <property type="entry name" value="Vanillyl_alc_oxidase_C-sub2"/>
</dbReference>
<comment type="caution">
    <text evidence="7">The sequence shown here is derived from an EMBL/GenBank/DDBJ whole genome shotgun (WGS) entry which is preliminary data.</text>
</comment>
<sequence length="466" mass="49401">MDTAQALRALQERLGPRGYLPGQETDERYLVDIKGTRGAMPLAVLRPASTQEVSGALALCHAAGIPVVTQGGRTGLVQSHVPCEGEIVLSLERMNAIENIDSDAAMATVQSGVVLQALQERLDAEGLMFPLDLGARGSCTVGGNISTNAGGNRVIRYGMTRDLVVGLEAVLADGTVLDGLKPLVKNNTGVDLKQLFIGSEGILGVVTRAVLRLVPKPGERTVALCALGSFGQVRGLLRQARQRLGGELTAFEVMWDSYFSRAVRIAGKAAPLPAGQPYYALIEASSAGAGGAASLEDLLQQVLEDGTVSDAVIAKSGAENEALWKLRDISVEVTRSLMPAVPFDVSLPIPAMEAFVPAFEAAVRTIDPRCDTVVYGHLGDGNLHLGVHQPPDRPETFQAIQEAVYGLVGEYGGSISAEHGIGVSKREFLPHSRSREEIAAMHALKNALDPKHLLNRGRVLEHRAAP</sequence>
<accession>A0A7X6DJ08</accession>
<dbReference type="SUPFAM" id="SSF56176">
    <property type="entry name" value="FAD-binding/transporter-associated domain-like"/>
    <property type="match status" value="1"/>
</dbReference>
<gene>
    <name evidence="7" type="ORF">RAMLITH_19720</name>
</gene>
<dbReference type="InterPro" id="IPR036318">
    <property type="entry name" value="FAD-bd_PCMH-like_sf"/>
</dbReference>
<feature type="domain" description="FAD-binding PCMH-type" evidence="6">
    <location>
        <begin position="37"/>
        <end position="216"/>
    </location>
</feature>
<evidence type="ECO:0000259" key="6">
    <source>
        <dbReference type="PROSITE" id="PS51387"/>
    </source>
</evidence>
<dbReference type="InterPro" id="IPR016164">
    <property type="entry name" value="FAD-linked_Oxase-like_C"/>
</dbReference>
<dbReference type="Proteomes" id="UP000521868">
    <property type="component" value="Unassembled WGS sequence"/>
</dbReference>
<dbReference type="GO" id="GO:0071949">
    <property type="term" value="F:FAD binding"/>
    <property type="evidence" value="ECO:0007669"/>
    <property type="project" value="InterPro"/>
</dbReference>
<name>A0A7X6DJ08_9BURK</name>
<evidence type="ECO:0000256" key="1">
    <source>
        <dbReference type="ARBA" id="ARBA00001974"/>
    </source>
</evidence>
<evidence type="ECO:0000256" key="2">
    <source>
        <dbReference type="ARBA" id="ARBA00008000"/>
    </source>
</evidence>
<dbReference type="RefSeq" id="WP_168109180.1">
    <property type="nucleotide sequence ID" value="NZ_VTOX01000008.1"/>
</dbReference>
<dbReference type="PROSITE" id="PS51387">
    <property type="entry name" value="FAD_PCMH"/>
    <property type="match status" value="1"/>
</dbReference>
<dbReference type="Gene3D" id="1.10.45.10">
    <property type="entry name" value="Vanillyl-alcohol Oxidase, Chain A, domain 4"/>
    <property type="match status" value="1"/>
</dbReference>
<evidence type="ECO:0000256" key="5">
    <source>
        <dbReference type="ARBA" id="ARBA00023002"/>
    </source>
</evidence>
<dbReference type="InterPro" id="IPR016169">
    <property type="entry name" value="FAD-bd_PCMH_sub2"/>
</dbReference>
<keyword evidence="3" id="KW-0285">Flavoprotein</keyword>
<dbReference type="Gene3D" id="3.30.70.2740">
    <property type="match status" value="1"/>
</dbReference>
<evidence type="ECO:0000256" key="3">
    <source>
        <dbReference type="ARBA" id="ARBA00022630"/>
    </source>
</evidence>
<protein>
    <submittedName>
        <fullName evidence="7">FAD-binding oxidoreductase</fullName>
    </submittedName>
</protein>
<evidence type="ECO:0000256" key="4">
    <source>
        <dbReference type="ARBA" id="ARBA00022827"/>
    </source>
</evidence>
<dbReference type="InterPro" id="IPR016166">
    <property type="entry name" value="FAD-bd_PCMH"/>
</dbReference>
<dbReference type="Pfam" id="PF01565">
    <property type="entry name" value="FAD_binding_4"/>
    <property type="match status" value="1"/>
</dbReference>
<reference evidence="7 8" key="1">
    <citation type="journal article" date="2020" name="Nature">
        <title>Bacterial chemolithoautotrophy via manganese oxidation.</title>
        <authorList>
            <person name="Yu H."/>
            <person name="Leadbetter J.R."/>
        </authorList>
    </citation>
    <scope>NUCLEOTIDE SEQUENCE [LARGE SCALE GENOMIC DNA]</scope>
    <source>
        <strain evidence="7 8">RBP-1</strain>
    </source>
</reference>
<dbReference type="FunFam" id="1.10.45.10:FF:000001">
    <property type="entry name" value="D-lactate dehydrogenase mitochondrial"/>
    <property type="match status" value="1"/>
</dbReference>
<dbReference type="AlphaFoldDB" id="A0A7X6DJ08"/>
<dbReference type="InterPro" id="IPR006094">
    <property type="entry name" value="Oxid_FAD_bind_N"/>
</dbReference>
<keyword evidence="4" id="KW-0274">FAD</keyword>
<evidence type="ECO:0000313" key="7">
    <source>
        <dbReference type="EMBL" id="NKE68056.1"/>
    </source>
</evidence>
<dbReference type="SUPFAM" id="SSF55103">
    <property type="entry name" value="FAD-linked oxidases, C-terminal domain"/>
    <property type="match status" value="1"/>
</dbReference>
<dbReference type="EMBL" id="VTOX01000008">
    <property type="protein sequence ID" value="NKE68056.1"/>
    <property type="molecule type" value="Genomic_DNA"/>
</dbReference>
<dbReference type="GO" id="GO:0016491">
    <property type="term" value="F:oxidoreductase activity"/>
    <property type="evidence" value="ECO:0007669"/>
    <property type="project" value="UniProtKB-KW"/>
</dbReference>
<evidence type="ECO:0000313" key="8">
    <source>
        <dbReference type="Proteomes" id="UP000521868"/>
    </source>
</evidence>
<dbReference type="Pfam" id="PF02913">
    <property type="entry name" value="FAD-oxidase_C"/>
    <property type="match status" value="1"/>
</dbReference>
<dbReference type="InterPro" id="IPR004113">
    <property type="entry name" value="FAD-bd_oxidored_4_C"/>
</dbReference>
<comment type="cofactor">
    <cofactor evidence="1">
        <name>FAD</name>
        <dbReference type="ChEBI" id="CHEBI:57692"/>
    </cofactor>
</comment>
<comment type="similarity">
    <text evidence="2">Belongs to the FAD-binding oxidoreductase/transferase type 4 family.</text>
</comment>
<dbReference type="Gene3D" id="3.30.465.10">
    <property type="match status" value="1"/>
</dbReference>
<keyword evidence="8" id="KW-1185">Reference proteome</keyword>
<proteinExistence type="inferred from homology"/>